<dbReference type="PANTHER" id="PTHR13504:SF33">
    <property type="entry name" value="FIC FAMILY PROTEIN"/>
    <property type="match status" value="1"/>
</dbReference>
<dbReference type="InterPro" id="IPR040198">
    <property type="entry name" value="Fido_containing"/>
</dbReference>
<sequence length="368" mass="41869">MIYNWQQADWPEFKYDLESVEDILFSFAERVGSVSGLLKGLPEDTQTEAMIDMMVSEAIKTSEIEGEYLSRQDVISSIRKNLGFIQNTERVKDKKAEGAAELMIDVRDTYAEGLTQGKLLLWHKMIMKGSRRVKIGGWRTHKDPMQVISGPIGKQKVHYEAPPSKRMPEEMKNFIRWFNETGPGGSKEIKKPAVRSAIAHLYFETIHPFEDGNGRIGRAISEKALSQGIGRPILLSMSRTIEANRNAYYDALNVAQGSNEITPWINYFVNVILDAQVNTEEQIDFTLKKTKFFDRFQNQLNERQLRIVLRMLEEGLKGFEGGMSAKKYIAITHTSKSTATRDLQDMVKKGAFIPSGEGRSTRYQVKLT</sequence>
<dbReference type="PANTHER" id="PTHR13504">
    <property type="entry name" value="FIDO DOMAIN-CONTAINING PROTEIN DDB_G0283145"/>
    <property type="match status" value="1"/>
</dbReference>
<feature type="domain" description="Fido" evidence="1">
    <location>
        <begin position="114"/>
        <end position="270"/>
    </location>
</feature>
<reference evidence="2" key="1">
    <citation type="journal article" date="2015" name="Nature">
        <title>Complex archaea that bridge the gap between prokaryotes and eukaryotes.</title>
        <authorList>
            <person name="Spang A."/>
            <person name="Saw J.H."/>
            <person name="Jorgensen S.L."/>
            <person name="Zaremba-Niedzwiedzka K."/>
            <person name="Martijn J."/>
            <person name="Lind A.E."/>
            <person name="van Eijk R."/>
            <person name="Schleper C."/>
            <person name="Guy L."/>
            <person name="Ettema T.J."/>
        </authorList>
    </citation>
    <scope>NUCLEOTIDE SEQUENCE</scope>
</reference>
<dbReference type="PROSITE" id="PS51459">
    <property type="entry name" value="FIDO"/>
    <property type="match status" value="1"/>
</dbReference>
<protein>
    <recommendedName>
        <fullName evidence="1">Fido domain-containing protein</fullName>
    </recommendedName>
</protein>
<dbReference type="Gene3D" id="1.10.10.10">
    <property type="entry name" value="Winged helix-like DNA-binding domain superfamily/Winged helix DNA-binding domain"/>
    <property type="match status" value="1"/>
</dbReference>
<dbReference type="Gene3D" id="1.10.3290.10">
    <property type="entry name" value="Fido-like domain"/>
    <property type="match status" value="1"/>
</dbReference>
<dbReference type="Pfam" id="PF02661">
    <property type="entry name" value="Fic"/>
    <property type="match status" value="1"/>
</dbReference>
<dbReference type="Pfam" id="PF13776">
    <property type="entry name" value="DUF4172"/>
    <property type="match status" value="1"/>
</dbReference>
<dbReference type="InterPro" id="IPR025230">
    <property type="entry name" value="DUF4172"/>
</dbReference>
<evidence type="ECO:0000259" key="1">
    <source>
        <dbReference type="PROSITE" id="PS51459"/>
    </source>
</evidence>
<gene>
    <name evidence="2" type="ORF">LCGC14_1710890</name>
</gene>
<dbReference type="AlphaFoldDB" id="A0A0F9KF84"/>
<dbReference type="InterPro" id="IPR036597">
    <property type="entry name" value="Fido-like_dom_sf"/>
</dbReference>
<name>A0A0F9KF84_9ZZZZ</name>
<dbReference type="SUPFAM" id="SSF140931">
    <property type="entry name" value="Fic-like"/>
    <property type="match status" value="1"/>
</dbReference>
<dbReference type="InterPro" id="IPR036388">
    <property type="entry name" value="WH-like_DNA-bd_sf"/>
</dbReference>
<dbReference type="EMBL" id="LAZR01015256">
    <property type="protein sequence ID" value="KKM13965.1"/>
    <property type="molecule type" value="Genomic_DNA"/>
</dbReference>
<dbReference type="InterPro" id="IPR003812">
    <property type="entry name" value="Fido"/>
</dbReference>
<comment type="caution">
    <text evidence="2">The sequence shown here is derived from an EMBL/GenBank/DDBJ whole genome shotgun (WGS) entry which is preliminary data.</text>
</comment>
<organism evidence="2">
    <name type="scientific">marine sediment metagenome</name>
    <dbReference type="NCBI Taxonomy" id="412755"/>
    <lineage>
        <taxon>unclassified sequences</taxon>
        <taxon>metagenomes</taxon>
        <taxon>ecological metagenomes</taxon>
    </lineage>
</organism>
<accession>A0A0F9KF84</accession>
<proteinExistence type="predicted"/>
<evidence type="ECO:0000313" key="2">
    <source>
        <dbReference type="EMBL" id="KKM13965.1"/>
    </source>
</evidence>